<proteinExistence type="predicted"/>
<keyword evidence="2" id="KW-0677">Repeat</keyword>
<dbReference type="EMBL" id="UYYB01018680">
    <property type="protein sequence ID" value="VDM71067.1"/>
    <property type="molecule type" value="Genomic_DNA"/>
</dbReference>
<accession>A0A3P7J3X1</accession>
<evidence type="ECO:0000256" key="2">
    <source>
        <dbReference type="ARBA" id="ARBA00022737"/>
    </source>
</evidence>
<dbReference type="Gene3D" id="3.80.10.10">
    <property type="entry name" value="Ribonuclease Inhibitor"/>
    <property type="match status" value="3"/>
</dbReference>
<dbReference type="PANTHER" id="PTHR48051:SF45">
    <property type="entry name" value="LEUCINE-RICH REPEAT PROTEIN SHOC-2-LIKE"/>
    <property type="match status" value="1"/>
</dbReference>
<dbReference type="PANTHER" id="PTHR48051">
    <property type="match status" value="1"/>
</dbReference>
<evidence type="ECO:0000313" key="4">
    <source>
        <dbReference type="Proteomes" id="UP000270094"/>
    </source>
</evidence>
<gene>
    <name evidence="3" type="ORF">SVUK_LOCUS6065</name>
</gene>
<organism evidence="3 4">
    <name type="scientific">Strongylus vulgaris</name>
    <name type="common">Blood worm</name>
    <dbReference type="NCBI Taxonomy" id="40348"/>
    <lineage>
        <taxon>Eukaryota</taxon>
        <taxon>Metazoa</taxon>
        <taxon>Ecdysozoa</taxon>
        <taxon>Nematoda</taxon>
        <taxon>Chromadorea</taxon>
        <taxon>Rhabditida</taxon>
        <taxon>Rhabditina</taxon>
        <taxon>Rhabditomorpha</taxon>
        <taxon>Strongyloidea</taxon>
        <taxon>Strongylidae</taxon>
        <taxon>Strongylus</taxon>
    </lineage>
</organism>
<dbReference type="InterPro" id="IPR032675">
    <property type="entry name" value="LRR_dom_sf"/>
</dbReference>
<dbReference type="AlphaFoldDB" id="A0A3P7J3X1"/>
<keyword evidence="1" id="KW-0433">Leucine-rich repeat</keyword>
<sequence>MTQMTWLKLNRAKLERVPDELSRCTNLEHLQMSRNFLSSVHGELSDLPRLRSVIVRHNQVKTAGIPTDIFRMKDLTIIDFSHNQLREVPPNLEYAKGAIVLNLSYNNIETIPNQVFSNLIDLLFLDLSNNKLDMLPPQIRRLTMVQDLKLSNNPLHHFQLKQLPSMTALRVLHMRNTNRTLENIPPSLDDLENLTDIDFAENDLPAVPEALFKLKSLRKLDISGNKIDKFTIPEGSWETLETLNVSGNGMTALPDGLVRLVKLQRLYASDNKLTFE</sequence>
<dbReference type="InterPro" id="IPR050216">
    <property type="entry name" value="LRR_domain-containing"/>
</dbReference>
<keyword evidence="4" id="KW-1185">Reference proteome</keyword>
<dbReference type="FunFam" id="3.80.10.10:FF:000033">
    <property type="entry name" value="FLII, actin remodeling protein"/>
    <property type="match status" value="1"/>
</dbReference>
<dbReference type="GO" id="GO:0005737">
    <property type="term" value="C:cytoplasm"/>
    <property type="evidence" value="ECO:0007669"/>
    <property type="project" value="TreeGrafter"/>
</dbReference>
<dbReference type="PRINTS" id="PR00019">
    <property type="entry name" value="LEURICHRPT"/>
</dbReference>
<dbReference type="SMART" id="SM00369">
    <property type="entry name" value="LRR_TYP"/>
    <property type="match status" value="8"/>
</dbReference>
<dbReference type="Proteomes" id="UP000270094">
    <property type="component" value="Unassembled WGS sequence"/>
</dbReference>
<dbReference type="Pfam" id="PF13855">
    <property type="entry name" value="LRR_8"/>
    <property type="match status" value="3"/>
</dbReference>
<dbReference type="OrthoDB" id="20529at2759"/>
<protein>
    <submittedName>
        <fullName evidence="3">Uncharacterized protein</fullName>
    </submittedName>
</protein>
<feature type="non-terminal residue" evidence="3">
    <location>
        <position position="276"/>
    </location>
</feature>
<reference evidence="3 4" key="1">
    <citation type="submission" date="2018-11" db="EMBL/GenBank/DDBJ databases">
        <authorList>
            <consortium name="Pathogen Informatics"/>
        </authorList>
    </citation>
    <scope>NUCLEOTIDE SEQUENCE [LARGE SCALE GENOMIC DNA]</scope>
</reference>
<evidence type="ECO:0000256" key="1">
    <source>
        <dbReference type="ARBA" id="ARBA00022614"/>
    </source>
</evidence>
<dbReference type="InterPro" id="IPR003591">
    <property type="entry name" value="Leu-rich_rpt_typical-subtyp"/>
</dbReference>
<name>A0A3P7J3X1_STRVU</name>
<evidence type="ECO:0000313" key="3">
    <source>
        <dbReference type="EMBL" id="VDM71067.1"/>
    </source>
</evidence>
<dbReference type="InterPro" id="IPR001611">
    <property type="entry name" value="Leu-rich_rpt"/>
</dbReference>
<dbReference type="SUPFAM" id="SSF52058">
    <property type="entry name" value="L domain-like"/>
    <property type="match status" value="1"/>
</dbReference>